<proteinExistence type="predicted"/>
<evidence type="ECO:0000313" key="3">
    <source>
        <dbReference type="Proteomes" id="UP000037035"/>
    </source>
</evidence>
<evidence type="ECO:0000313" key="2">
    <source>
        <dbReference type="EMBL" id="KNZ57019.1"/>
    </source>
</evidence>
<comment type="caution">
    <text evidence="2">The sequence shown here is derived from an EMBL/GenBank/DDBJ whole genome shotgun (WGS) entry which is preliminary data.</text>
</comment>
<keyword evidence="1" id="KW-0472">Membrane</keyword>
<keyword evidence="1" id="KW-1133">Transmembrane helix</keyword>
<sequence length="807" mass="90963">MGSYLIGGLDGDWTFSLNRTEASCLSMRELSGGGVVVIWWKSCRSRMSTHDMFTICTSLHMANMTNQDPGNPQNMWQMSMNQLWHQKGFTQKRPFHSPWGGDFVETLQTLIIISKPNLCYTSLAPCPPLLRAAHLFFLFDSNHHTLNNTQSFKTSFNSCSLSTGLTYCVSLSFFSANFIFFSVIHLISVVVIVFNHYSSPSRSTNNLGIYSKIKKKKKWLPPFIGGFLGPGQCYSVLKHVFMTTPQGGAPNFWVSKKKKKLGFSPLGVLLRFNNVHSGISSKASLSLLCFSRRQRLGNVIYGFFFFFKSSFPISFMFIYLFSCGPSWIFDSVIPRGCSGEGRGPRWGATFRGVEIVLSMSVISSQGPRPSFFFFLLGNESKLMVLTFFFIRKKKKQLLQGHDRPIIRCYDTNRYSCLKMKGQAVMMITSLAGSIRWMTDCIFWSHGHKHGFNAGYFDGSQIRVEATVIIGMRIAHWMSVFPIYNDMGVCLFFSILFSELLPLVWFCFDDISHDELLLKNILCLFSSFLSFKELPKTTKKPSTFLFQQQAAPTGPLSHPVVHLLTNLLPALRHMSLLPASLTMYRNIQRSVSVGFAGTYLNTCFFKKGCWIIHKRLQIPHLSLRGNQRSKDSLLNFPPLLSIQVGGVLFQHCTSSFPIQLANSSNKSSAGIQSDQNSLNNRRPFRSSIQDSSLYGFRSPPTQSTLPKLELHLPALAHPGAHIAAILAYLYIRHSPLAQIFLPQQYCYLFKQINTVIFSNYFPSSPPFTKLSAVGFIKLPIPPTGCNLPPQTVSPKAYTFRKKNLPSCG</sequence>
<reference evidence="2 3" key="1">
    <citation type="submission" date="2015-08" db="EMBL/GenBank/DDBJ databases">
        <title>Next Generation Sequencing and Analysis of the Genome of Puccinia sorghi L Schw, the Causal Agent of Maize Common Rust.</title>
        <authorList>
            <person name="Rochi L."/>
            <person name="Burguener G."/>
            <person name="Darino M."/>
            <person name="Turjanski A."/>
            <person name="Kreff E."/>
            <person name="Dieguez M.J."/>
            <person name="Sacco F."/>
        </authorList>
    </citation>
    <scope>NUCLEOTIDE SEQUENCE [LARGE SCALE GENOMIC DNA]</scope>
    <source>
        <strain evidence="2 3">RO10H11247</strain>
    </source>
</reference>
<feature type="transmembrane region" description="Helical" evidence="1">
    <location>
        <begin position="171"/>
        <end position="194"/>
    </location>
</feature>
<dbReference type="EMBL" id="LAVV01007125">
    <property type="protein sequence ID" value="KNZ57019.1"/>
    <property type="molecule type" value="Genomic_DNA"/>
</dbReference>
<evidence type="ECO:0000256" key="1">
    <source>
        <dbReference type="SAM" id="Phobius"/>
    </source>
</evidence>
<keyword evidence="3" id="KW-1185">Reference proteome</keyword>
<name>A0A0L6V8I0_9BASI</name>
<dbReference type="VEuPathDB" id="FungiDB:VP01_225g2"/>
<protein>
    <submittedName>
        <fullName evidence="2">Uncharacterized protein</fullName>
    </submittedName>
</protein>
<feature type="transmembrane region" description="Helical" evidence="1">
    <location>
        <begin position="482"/>
        <end position="504"/>
    </location>
</feature>
<gene>
    <name evidence="2" type="ORF">VP01_225g2</name>
</gene>
<dbReference type="AlphaFoldDB" id="A0A0L6V8I0"/>
<organism evidence="2 3">
    <name type="scientific">Puccinia sorghi</name>
    <dbReference type="NCBI Taxonomy" id="27349"/>
    <lineage>
        <taxon>Eukaryota</taxon>
        <taxon>Fungi</taxon>
        <taxon>Dikarya</taxon>
        <taxon>Basidiomycota</taxon>
        <taxon>Pucciniomycotina</taxon>
        <taxon>Pucciniomycetes</taxon>
        <taxon>Pucciniales</taxon>
        <taxon>Pucciniaceae</taxon>
        <taxon>Puccinia</taxon>
    </lineage>
</organism>
<feature type="transmembrane region" description="Helical" evidence="1">
    <location>
        <begin position="299"/>
        <end position="321"/>
    </location>
</feature>
<feature type="transmembrane region" description="Helical" evidence="1">
    <location>
        <begin position="371"/>
        <end position="390"/>
    </location>
</feature>
<dbReference type="Proteomes" id="UP000037035">
    <property type="component" value="Unassembled WGS sequence"/>
</dbReference>
<keyword evidence="1" id="KW-0812">Transmembrane</keyword>
<accession>A0A0L6V8I0</accession>